<dbReference type="PROSITE" id="PS51383">
    <property type="entry name" value="YJEF_C_3"/>
    <property type="match status" value="1"/>
</dbReference>
<evidence type="ECO:0000256" key="18">
    <source>
        <dbReference type="HAMAP-Rule" id="MF_01966"/>
    </source>
</evidence>
<evidence type="ECO:0000256" key="5">
    <source>
        <dbReference type="ARBA" id="ARBA00022723"/>
    </source>
</evidence>
<evidence type="ECO:0000256" key="6">
    <source>
        <dbReference type="ARBA" id="ARBA00022741"/>
    </source>
</evidence>
<feature type="binding site" evidence="17">
    <location>
        <position position="444"/>
    </location>
    <ligand>
        <name>(6S)-NADPHX</name>
        <dbReference type="ChEBI" id="CHEBI:64076"/>
    </ligand>
</feature>
<comment type="cofactor">
    <cofactor evidence="17">
        <name>Mg(2+)</name>
        <dbReference type="ChEBI" id="CHEBI:18420"/>
    </cofactor>
</comment>
<feature type="binding site" evidence="17">
    <location>
        <position position="327"/>
    </location>
    <ligand>
        <name>(6S)-NADPHX</name>
        <dbReference type="ChEBI" id="CHEBI:64076"/>
    </ligand>
</feature>
<proteinExistence type="inferred from homology"/>
<dbReference type="GO" id="GO:0046496">
    <property type="term" value="P:nicotinamide nucleotide metabolic process"/>
    <property type="evidence" value="ECO:0007669"/>
    <property type="project" value="UniProtKB-UniRule"/>
</dbReference>
<dbReference type="NCBIfam" id="TIGR00197">
    <property type="entry name" value="yjeF_nterm"/>
    <property type="match status" value="1"/>
</dbReference>
<comment type="caution">
    <text evidence="18">Lacks conserved residue(s) required for the propagation of feature annotation.</text>
</comment>
<comment type="function">
    <text evidence="17">Catalyzes the dehydration of the S-form of NAD(P)HX at the expense of ADP, which is converted to AMP. Together with NAD(P)HX epimerase, which catalyzes the epimerization of the S- and R-forms, the enzyme allows the repair of both epimers of NAD(P)HX, a damaged form of NAD(P)H that is a result of enzymatic or heat-dependent hydration.</text>
</comment>
<dbReference type="EC" id="5.1.99.6" evidence="19"/>
<dbReference type="CDD" id="cd01171">
    <property type="entry name" value="YXKO-related"/>
    <property type="match status" value="1"/>
</dbReference>
<evidence type="ECO:0000256" key="13">
    <source>
        <dbReference type="ARBA" id="ARBA00023268"/>
    </source>
</evidence>
<dbReference type="SUPFAM" id="SSF53613">
    <property type="entry name" value="Ribokinase-like"/>
    <property type="match status" value="1"/>
</dbReference>
<dbReference type="Gene3D" id="3.40.50.10260">
    <property type="entry name" value="YjeF N-terminal domain"/>
    <property type="match status" value="1"/>
</dbReference>
<evidence type="ECO:0000256" key="14">
    <source>
        <dbReference type="ARBA" id="ARBA00025153"/>
    </source>
</evidence>
<feature type="binding site" evidence="17">
    <location>
        <begin position="415"/>
        <end position="419"/>
    </location>
    <ligand>
        <name>AMP</name>
        <dbReference type="ChEBI" id="CHEBI:456215"/>
    </ligand>
</feature>
<dbReference type="EMBL" id="JWHR01000113">
    <property type="protein sequence ID" value="KHS56356.1"/>
    <property type="molecule type" value="Genomic_DNA"/>
</dbReference>
<evidence type="ECO:0000256" key="17">
    <source>
        <dbReference type="HAMAP-Rule" id="MF_01965"/>
    </source>
</evidence>
<evidence type="ECO:0000256" key="19">
    <source>
        <dbReference type="PIRNR" id="PIRNR017184"/>
    </source>
</evidence>
<keyword evidence="5 18" id="KW-0479">Metal-binding</keyword>
<dbReference type="Gene3D" id="3.40.1190.20">
    <property type="match status" value="1"/>
</dbReference>
<dbReference type="GO" id="GO:0052855">
    <property type="term" value="F:ADP-dependent NAD(P)H-hydrate dehydratase activity"/>
    <property type="evidence" value="ECO:0007669"/>
    <property type="project" value="UniProtKB-UniRule"/>
</dbReference>
<dbReference type="RefSeq" id="WP_039680514.1">
    <property type="nucleotide sequence ID" value="NZ_JAXECK010000031.1"/>
</dbReference>
<dbReference type="GO" id="GO:0016301">
    <property type="term" value="F:kinase activity"/>
    <property type="evidence" value="ECO:0007669"/>
    <property type="project" value="UniProtKB-KW"/>
</dbReference>
<feature type="binding site" evidence="18">
    <location>
        <position position="56"/>
    </location>
    <ligand>
        <name>K(+)</name>
        <dbReference type="ChEBI" id="CHEBI:29103"/>
    </ligand>
</feature>
<dbReference type="PIRSF" id="PIRSF017184">
    <property type="entry name" value="Nnr"/>
    <property type="match status" value="1"/>
</dbReference>
<comment type="catalytic activity">
    <reaction evidence="16 17 19">
        <text>(6S)-NADPHX + ADP = AMP + phosphate + NADPH + H(+)</text>
        <dbReference type="Rhea" id="RHEA:32235"/>
        <dbReference type="ChEBI" id="CHEBI:15378"/>
        <dbReference type="ChEBI" id="CHEBI:43474"/>
        <dbReference type="ChEBI" id="CHEBI:57783"/>
        <dbReference type="ChEBI" id="CHEBI:64076"/>
        <dbReference type="ChEBI" id="CHEBI:456215"/>
        <dbReference type="ChEBI" id="CHEBI:456216"/>
        <dbReference type="EC" id="4.2.1.136"/>
    </reaction>
</comment>
<dbReference type="InterPro" id="IPR036652">
    <property type="entry name" value="YjeF_N_dom_sf"/>
</dbReference>
<dbReference type="InterPro" id="IPR030677">
    <property type="entry name" value="Nnr"/>
</dbReference>
<comment type="caution">
    <text evidence="22">The sequence shown here is derived from an EMBL/GenBank/DDBJ whole genome shotgun (WGS) entry which is preliminary data.</text>
</comment>
<evidence type="ECO:0000256" key="2">
    <source>
        <dbReference type="ARBA" id="ARBA00000909"/>
    </source>
</evidence>
<keyword evidence="22" id="KW-0418">Kinase</keyword>
<evidence type="ECO:0000256" key="15">
    <source>
        <dbReference type="ARBA" id="ARBA00048238"/>
    </source>
</evidence>
<dbReference type="GO" id="GO:0005524">
    <property type="term" value="F:ATP binding"/>
    <property type="evidence" value="ECO:0007669"/>
    <property type="project" value="UniProtKB-UniRule"/>
</dbReference>
<comment type="subunit">
    <text evidence="17">Homotetramer.</text>
</comment>
<comment type="similarity">
    <text evidence="18">Belongs to the NnrE/AIBP family.</text>
</comment>
<comment type="function">
    <text evidence="18">Catalyzes the epimerization of the S- and R-forms of NAD(P)HX, a damaged form of NAD(P)H that is a result of enzymatic or heat-dependent hydration. This is a prerequisite for the S-specific NAD(P)H-hydrate dehydratase to allow the repair of both epimers of NAD(P)HX.</text>
</comment>
<feature type="domain" description="YjeF C-terminal" evidence="20">
    <location>
        <begin position="231"/>
        <end position="501"/>
    </location>
</feature>
<evidence type="ECO:0000256" key="3">
    <source>
        <dbReference type="ARBA" id="ARBA00006001"/>
    </source>
</evidence>
<comment type="function">
    <text evidence="14 19">Bifunctional enzyme that catalyzes the epimerization of the S- and R-forms of NAD(P)HX and the dehydration of the S-form of NAD(P)HX at the expense of ADP, which is converted to AMP. This allows the repair of both epimers of NAD(P)HX, a damaged form of NAD(P)H that is a result of enzymatic or heat-dependent hydration.</text>
</comment>
<feature type="binding site" evidence="18">
    <location>
        <begin position="135"/>
        <end position="141"/>
    </location>
    <ligand>
        <name>(6S)-NADPHX</name>
        <dbReference type="ChEBI" id="CHEBI:64076"/>
    </ligand>
</feature>
<comment type="similarity">
    <text evidence="3 19">In the N-terminal section; belongs to the NnrE/AIBP family.</text>
</comment>
<evidence type="ECO:0000256" key="7">
    <source>
        <dbReference type="ARBA" id="ARBA00022840"/>
    </source>
</evidence>
<feature type="domain" description="YjeF N-terminal" evidence="21">
    <location>
        <begin position="9"/>
        <end position="221"/>
    </location>
</feature>
<dbReference type="EC" id="4.2.1.136" evidence="19"/>
<keyword evidence="11 18" id="KW-0413">Isomerase</keyword>
<keyword evidence="22" id="KW-0808">Transferase</keyword>
<evidence type="ECO:0000256" key="9">
    <source>
        <dbReference type="ARBA" id="ARBA00022958"/>
    </source>
</evidence>
<dbReference type="GO" id="GO:0046872">
    <property type="term" value="F:metal ion binding"/>
    <property type="evidence" value="ECO:0007669"/>
    <property type="project" value="UniProtKB-UniRule"/>
</dbReference>
<dbReference type="AlphaFoldDB" id="A0A0B3VHT0"/>
<dbReference type="SUPFAM" id="SSF64153">
    <property type="entry name" value="YjeF N-terminal domain-like"/>
    <property type="match status" value="1"/>
</dbReference>
<organism evidence="22 23">
    <name type="scientific">Terrisporobacter othiniensis</name>
    <dbReference type="NCBI Taxonomy" id="1577792"/>
    <lineage>
        <taxon>Bacteria</taxon>
        <taxon>Bacillati</taxon>
        <taxon>Bacillota</taxon>
        <taxon>Clostridia</taxon>
        <taxon>Peptostreptococcales</taxon>
        <taxon>Peptostreptococcaceae</taxon>
        <taxon>Terrisporobacter</taxon>
    </lineage>
</organism>
<comment type="similarity">
    <text evidence="17">Belongs to the NnrD/CARKD family.</text>
</comment>
<evidence type="ECO:0000256" key="8">
    <source>
        <dbReference type="ARBA" id="ARBA00022857"/>
    </source>
</evidence>
<keyword evidence="23" id="KW-1185">Reference proteome</keyword>
<feature type="binding site" evidence="17">
    <location>
        <position position="443"/>
    </location>
    <ligand>
        <name>AMP</name>
        <dbReference type="ChEBI" id="CHEBI:456215"/>
    </ligand>
</feature>
<keyword evidence="12 17" id="KW-0456">Lyase</keyword>
<feature type="binding site" evidence="18">
    <location>
        <position position="167"/>
    </location>
    <ligand>
        <name>K(+)</name>
        <dbReference type="ChEBI" id="CHEBI:29103"/>
    </ligand>
</feature>
<evidence type="ECO:0000259" key="21">
    <source>
        <dbReference type="PROSITE" id="PS51385"/>
    </source>
</evidence>
<feature type="binding site" evidence="18">
    <location>
        <position position="131"/>
    </location>
    <ligand>
        <name>K(+)</name>
        <dbReference type="ChEBI" id="CHEBI:29103"/>
    </ligand>
</feature>
<accession>A0A0B3VHT0</accession>
<keyword evidence="7 17" id="KW-0067">ATP-binding</keyword>
<feature type="binding site" evidence="17">
    <location>
        <position position="378"/>
    </location>
    <ligand>
        <name>(6S)-NADPHX</name>
        <dbReference type="ChEBI" id="CHEBI:64076"/>
    </ligand>
</feature>
<dbReference type="PANTHER" id="PTHR12592">
    <property type="entry name" value="ATP-DEPENDENT (S)-NAD(P)H-HYDRATE DEHYDRATASE FAMILY MEMBER"/>
    <property type="match status" value="1"/>
</dbReference>
<dbReference type="Proteomes" id="UP000031189">
    <property type="component" value="Unassembled WGS sequence"/>
</dbReference>
<comment type="catalytic activity">
    <reaction evidence="15 17 19">
        <text>(6S)-NADHX + ADP = AMP + phosphate + NADH + H(+)</text>
        <dbReference type="Rhea" id="RHEA:32223"/>
        <dbReference type="ChEBI" id="CHEBI:15378"/>
        <dbReference type="ChEBI" id="CHEBI:43474"/>
        <dbReference type="ChEBI" id="CHEBI:57945"/>
        <dbReference type="ChEBI" id="CHEBI:64074"/>
        <dbReference type="ChEBI" id="CHEBI:456215"/>
        <dbReference type="ChEBI" id="CHEBI:456216"/>
        <dbReference type="EC" id="4.2.1.136"/>
    </reaction>
</comment>
<dbReference type="GO" id="GO:0052856">
    <property type="term" value="F:NAD(P)HX epimerase activity"/>
    <property type="evidence" value="ECO:0007669"/>
    <property type="project" value="UniProtKB-UniRule"/>
</dbReference>
<evidence type="ECO:0000256" key="12">
    <source>
        <dbReference type="ARBA" id="ARBA00023239"/>
    </source>
</evidence>
<evidence type="ECO:0000313" key="23">
    <source>
        <dbReference type="Proteomes" id="UP000031189"/>
    </source>
</evidence>
<evidence type="ECO:0000256" key="1">
    <source>
        <dbReference type="ARBA" id="ARBA00000013"/>
    </source>
</evidence>
<feature type="binding site" evidence="18">
    <location>
        <begin position="55"/>
        <end position="59"/>
    </location>
    <ligand>
        <name>(6S)-NADPHX</name>
        <dbReference type="ChEBI" id="CHEBI:64076"/>
    </ligand>
</feature>
<evidence type="ECO:0000256" key="16">
    <source>
        <dbReference type="ARBA" id="ARBA00049209"/>
    </source>
</evidence>
<evidence type="ECO:0000256" key="11">
    <source>
        <dbReference type="ARBA" id="ARBA00023235"/>
    </source>
</evidence>
<dbReference type="STRING" id="1577792.QX51_13980"/>
<comment type="catalytic activity">
    <reaction evidence="2 18 19">
        <text>(6R)-NADPHX = (6S)-NADPHX</text>
        <dbReference type="Rhea" id="RHEA:32227"/>
        <dbReference type="ChEBI" id="CHEBI:64076"/>
        <dbReference type="ChEBI" id="CHEBI:64077"/>
        <dbReference type="EC" id="5.1.99.6"/>
    </reaction>
</comment>
<gene>
    <name evidence="17" type="primary">nnrD</name>
    <name evidence="18" type="synonym">nnrE</name>
    <name evidence="22" type="ORF">QX51_13980</name>
</gene>
<keyword evidence="6 17" id="KW-0547">Nucleotide-binding</keyword>
<keyword evidence="13" id="KW-0511">Multifunctional enzyme</keyword>
<dbReference type="InterPro" id="IPR000631">
    <property type="entry name" value="CARKD"/>
</dbReference>
<dbReference type="InterPro" id="IPR004443">
    <property type="entry name" value="YjeF_N_dom"/>
</dbReference>
<keyword evidence="9 18" id="KW-0630">Potassium</keyword>
<sequence>MRIGTSMSTKRLDEVCVNEYKIPLIVMMENAILSAIKHLDMDLYDKYIVVSGVGNNGGDGLGIARQLKARGKDVKVFVVGSMEKITPCSKTNLDILKAMNISCRTLDIKGENINILEELKTSIKNSDVLVDCIFGTGLEREVKGVFKDIINIINTNKNLVYSIDVPSGINATTGEILGVCIKADKTISFEFYKRGFLKYETKEYIGDVVVEHVGIPEHIIKKYDDNEYITSIDFVKGNIKSKNKFSFKNNFGKVTIFAGSKGFSGAAFIASEAAIKSGSGLVTLVCDEDIQDIISSKVSEGMTANYKEENRINKLIETSSAIGFGCGMGDNKLTLERLEYVLNKSNCPMIIDADGLNVLKNNINILKKCENRIIITPHLGEMSRLTGKSISYIKENRLDVAKEFAKENNIIVLLKGYETIITDGNILYINPTGNSAMANGGMGDCLLGMITSFIGQGLEIFNAVVCAAYIHGYIGDILSKKLYTVNATQIINEIPSIMNEFDIEINL</sequence>
<dbReference type="OrthoDB" id="9806925at2"/>
<dbReference type="Pfam" id="PF01256">
    <property type="entry name" value="Carb_kinase"/>
    <property type="match status" value="1"/>
</dbReference>
<keyword evidence="8 17" id="KW-0521">NADP</keyword>
<dbReference type="PROSITE" id="PS51385">
    <property type="entry name" value="YJEF_N"/>
    <property type="match status" value="1"/>
</dbReference>
<comment type="catalytic activity">
    <reaction evidence="1 18 19">
        <text>(6R)-NADHX = (6S)-NADHX</text>
        <dbReference type="Rhea" id="RHEA:32215"/>
        <dbReference type="ChEBI" id="CHEBI:64074"/>
        <dbReference type="ChEBI" id="CHEBI:64075"/>
        <dbReference type="EC" id="5.1.99.6"/>
    </reaction>
</comment>
<feature type="binding site" evidence="17">
    <location>
        <position position="266"/>
    </location>
    <ligand>
        <name>(6S)-NADPHX</name>
        <dbReference type="ChEBI" id="CHEBI:64076"/>
    </ligand>
</feature>
<dbReference type="InterPro" id="IPR029056">
    <property type="entry name" value="Ribokinase-like"/>
</dbReference>
<evidence type="ECO:0000256" key="4">
    <source>
        <dbReference type="ARBA" id="ARBA00009524"/>
    </source>
</evidence>
<evidence type="ECO:0000313" key="22">
    <source>
        <dbReference type="EMBL" id="KHS56356.1"/>
    </source>
</evidence>
<evidence type="ECO:0000256" key="10">
    <source>
        <dbReference type="ARBA" id="ARBA00023027"/>
    </source>
</evidence>
<comment type="cofactor">
    <cofactor evidence="18 19">
        <name>K(+)</name>
        <dbReference type="ChEBI" id="CHEBI:29103"/>
    </cofactor>
    <text evidence="18 19">Binds 1 potassium ion per subunit.</text>
</comment>
<evidence type="ECO:0000259" key="20">
    <source>
        <dbReference type="PROSITE" id="PS51383"/>
    </source>
</evidence>
<name>A0A0B3VHT0_9FIRM</name>
<dbReference type="NCBIfam" id="TIGR00196">
    <property type="entry name" value="yjeF_cterm"/>
    <property type="match status" value="1"/>
</dbReference>
<protein>
    <recommendedName>
        <fullName evidence="19">Bifunctional NAD(P)H-hydrate repair enzyme</fullName>
    </recommendedName>
    <alternativeName>
        <fullName evidence="19">Nicotinamide nucleotide repair protein</fullName>
    </alternativeName>
    <domain>
        <recommendedName>
            <fullName evidence="19">ADP-dependent (S)-NAD(P)H-hydrate dehydratase</fullName>
            <ecNumber evidence="19">4.2.1.136</ecNumber>
        </recommendedName>
        <alternativeName>
            <fullName evidence="19">ADP-dependent NAD(P)HX dehydratase</fullName>
        </alternativeName>
    </domain>
    <domain>
        <recommendedName>
            <fullName evidence="19">NAD(P)H-hydrate epimerase</fullName>
            <ecNumber evidence="19">5.1.99.6</ecNumber>
        </recommendedName>
    </domain>
</protein>
<keyword evidence="10 17" id="KW-0520">NAD</keyword>
<comment type="similarity">
    <text evidence="4 19">In the C-terminal section; belongs to the NnrD/CARKD family.</text>
</comment>
<dbReference type="PANTHER" id="PTHR12592:SF0">
    <property type="entry name" value="ATP-DEPENDENT (S)-NAD(P)H-HYDRATE DEHYDRATASE"/>
    <property type="match status" value="1"/>
</dbReference>
<dbReference type="Pfam" id="PF03853">
    <property type="entry name" value="YjeF_N"/>
    <property type="match status" value="1"/>
</dbReference>
<dbReference type="GO" id="GO:0110051">
    <property type="term" value="P:metabolite repair"/>
    <property type="evidence" value="ECO:0007669"/>
    <property type="project" value="TreeGrafter"/>
</dbReference>
<dbReference type="HAMAP" id="MF_01965">
    <property type="entry name" value="NADHX_dehydratase"/>
    <property type="match status" value="1"/>
</dbReference>
<reference evidence="22 23" key="1">
    <citation type="submission" date="2014-12" db="EMBL/GenBank/DDBJ databases">
        <title>Draft genome sequence of Terrisporobacter sp. 08-306576, isolated from the blood culture of a bacteremia patient.</title>
        <authorList>
            <person name="Lund L.C."/>
            <person name="Sydenham T.V."/>
            <person name="Hogh S.V."/>
            <person name="Skov M.N."/>
            <person name="Kemp M."/>
            <person name="Justesen U.S."/>
        </authorList>
    </citation>
    <scope>NUCLEOTIDE SEQUENCE [LARGE SCALE GENOMIC DNA]</scope>
    <source>
        <strain evidence="22 23">08-306576</strain>
    </source>
</reference>
<feature type="binding site" evidence="18">
    <location>
        <position position="164"/>
    </location>
    <ligand>
        <name>(6S)-NADPHX</name>
        <dbReference type="ChEBI" id="CHEBI:64076"/>
    </ligand>
</feature>
<dbReference type="HAMAP" id="MF_01966">
    <property type="entry name" value="NADHX_epimerase"/>
    <property type="match status" value="1"/>
</dbReference>